<comment type="cofactor">
    <cofactor evidence="1">
        <name>Mg(2+)</name>
        <dbReference type="ChEBI" id="CHEBI:18420"/>
    </cofactor>
</comment>
<dbReference type="InterPro" id="IPR043519">
    <property type="entry name" value="NT_sf"/>
</dbReference>
<evidence type="ECO:0000256" key="1">
    <source>
        <dbReference type="ARBA" id="ARBA00001946"/>
    </source>
</evidence>
<proteinExistence type="inferred from homology"/>
<dbReference type="GO" id="GO:0046872">
    <property type="term" value="F:metal ion binding"/>
    <property type="evidence" value="ECO:0007669"/>
    <property type="project" value="UniProtKB-UniRule"/>
</dbReference>
<keyword evidence="7 11" id="KW-0234">DNA repair</keyword>
<dbReference type="PANTHER" id="PTHR11276">
    <property type="entry name" value="DNA POLYMERASE TYPE-X FAMILY MEMBER"/>
    <property type="match status" value="1"/>
</dbReference>
<feature type="domain" description="DNA-directed DNA polymerase X" evidence="12">
    <location>
        <begin position="127"/>
        <end position="446"/>
    </location>
</feature>
<comment type="similarity">
    <text evidence="11">Belongs to the DNA polymerase type-X family.</text>
</comment>
<evidence type="ECO:0000256" key="8">
    <source>
        <dbReference type="ARBA" id="ARBA00023242"/>
    </source>
</evidence>
<comment type="caution">
    <text evidence="13">The sequence shown here is derived from an EMBL/GenBank/DDBJ whole genome shotgun (WGS) entry which is preliminary data.</text>
</comment>
<dbReference type="Gene3D" id="1.10.150.110">
    <property type="entry name" value="DNA polymerase beta, N-terminal domain-like"/>
    <property type="match status" value="1"/>
</dbReference>
<dbReference type="SUPFAM" id="SSF47802">
    <property type="entry name" value="DNA polymerase beta, N-terminal domain-like"/>
    <property type="match status" value="1"/>
</dbReference>
<dbReference type="PANTHER" id="PTHR11276:SF42">
    <property type="entry name" value="DNA POLYMERASE BETA"/>
    <property type="match status" value="1"/>
</dbReference>
<feature type="active site" description="Nucleophile; Schiff-base intermediate with DNA; for 5'-dRP lyase activity" evidence="10">
    <location>
        <position position="188"/>
    </location>
</feature>
<accession>A0A9N8ZK61</accession>
<evidence type="ECO:0000256" key="4">
    <source>
        <dbReference type="ARBA" id="ARBA00022763"/>
    </source>
</evidence>
<name>A0A9N8ZK61_FUNMO</name>
<keyword evidence="11" id="KW-0808">Transferase</keyword>
<dbReference type="SUPFAM" id="SSF81301">
    <property type="entry name" value="Nucleotidyltransferase"/>
    <property type="match status" value="1"/>
</dbReference>
<keyword evidence="5" id="KW-0460">Magnesium</keyword>
<dbReference type="InterPro" id="IPR027421">
    <property type="entry name" value="DNA_pol_lamdba_lyase_dom_sf"/>
</dbReference>
<dbReference type="EC" id="2.7.7.7" evidence="11"/>
<keyword evidence="11" id="KW-0548">Nucleotidyltransferase</keyword>
<dbReference type="InterPro" id="IPR028207">
    <property type="entry name" value="DNA_pol_B_palm_palm"/>
</dbReference>
<sequence length="453" mass="52581">MLSTFRLLTKKPLFIRLQHPCLNSSITGTLIQHSNISFPSKEIIRSFNFFARFRESKNEDNIMPFDTVVLADNKSISADNEIEFENEIFPNNFETNVAVNFDKNKSVDFEAKESEELASEKLNNPNNLNKNITDVLKELANKEKAVGEIFRERAYRAAIKSIEEYPKKIESGKEARELEFIGSSIETKINEILETGTCSYKSGYPDSVERQIFNMMIKIPRIGYNVRANAIKFIDKGYKTVEELIDDPDLQPDQKYIIMHRKELDKKIPRWEMESIHKYIYLTLKQLDDRYLAETCGSFRRGAEFSESLNIVISHPDFKIDYATENKDNFLKKLINDLKNKGFCTDSFLMEPYKYLAICRLPPLNPKARTYLRRKIEISAVPYERYWLTILAKTGDKTFYKSLQKRAHEKGFKLSDTILAPIEQNNVIGGIHNKKSSLTTVHLLRNCQPKGYL</sequence>
<dbReference type="Gene3D" id="3.30.460.10">
    <property type="entry name" value="Beta Polymerase, domain 2"/>
    <property type="match status" value="1"/>
</dbReference>
<dbReference type="InterPro" id="IPR010996">
    <property type="entry name" value="HHH_MUS81"/>
</dbReference>
<dbReference type="SMART" id="SM00483">
    <property type="entry name" value="POLXc"/>
    <property type="match status" value="1"/>
</dbReference>
<dbReference type="Proteomes" id="UP000789375">
    <property type="component" value="Unassembled WGS sequence"/>
</dbReference>
<evidence type="ECO:0000256" key="2">
    <source>
        <dbReference type="ARBA" id="ARBA00004123"/>
    </source>
</evidence>
<keyword evidence="4 11" id="KW-0227">DNA damage</keyword>
<evidence type="ECO:0000256" key="9">
    <source>
        <dbReference type="ARBA" id="ARBA00049244"/>
    </source>
</evidence>
<organism evidence="13 14">
    <name type="scientific">Funneliformis mosseae</name>
    <name type="common">Endomycorrhizal fungus</name>
    <name type="synonym">Glomus mosseae</name>
    <dbReference type="NCBI Taxonomy" id="27381"/>
    <lineage>
        <taxon>Eukaryota</taxon>
        <taxon>Fungi</taxon>
        <taxon>Fungi incertae sedis</taxon>
        <taxon>Mucoromycota</taxon>
        <taxon>Glomeromycotina</taxon>
        <taxon>Glomeromycetes</taxon>
        <taxon>Glomerales</taxon>
        <taxon>Glomeraceae</taxon>
        <taxon>Funneliformis</taxon>
    </lineage>
</organism>
<dbReference type="Pfam" id="PF14716">
    <property type="entry name" value="HHH_8"/>
    <property type="match status" value="1"/>
</dbReference>
<evidence type="ECO:0000256" key="11">
    <source>
        <dbReference type="RuleBase" id="RU366014"/>
    </source>
</evidence>
<dbReference type="InterPro" id="IPR002054">
    <property type="entry name" value="DNA-dir_DNA_pol_X"/>
</dbReference>
<comment type="subcellular location">
    <subcellularLocation>
        <location evidence="2 11">Nucleus</location>
    </subcellularLocation>
</comment>
<dbReference type="EMBL" id="CAJVPP010000625">
    <property type="protein sequence ID" value="CAG8498778.1"/>
    <property type="molecule type" value="Genomic_DNA"/>
</dbReference>
<keyword evidence="8 11" id="KW-0539">Nucleus</keyword>
<dbReference type="Pfam" id="PF14792">
    <property type="entry name" value="DNA_pol_B_palm"/>
    <property type="match status" value="1"/>
</dbReference>
<dbReference type="InterPro" id="IPR002008">
    <property type="entry name" value="DNA_pol_X_beta-like"/>
</dbReference>
<dbReference type="GO" id="GO:0003887">
    <property type="term" value="F:DNA-directed DNA polymerase activity"/>
    <property type="evidence" value="ECO:0007669"/>
    <property type="project" value="UniProtKB-UniRule"/>
</dbReference>
<dbReference type="GO" id="GO:0006284">
    <property type="term" value="P:base-excision repair"/>
    <property type="evidence" value="ECO:0007669"/>
    <property type="project" value="TreeGrafter"/>
</dbReference>
<evidence type="ECO:0000256" key="7">
    <source>
        <dbReference type="ARBA" id="ARBA00023204"/>
    </source>
</evidence>
<protein>
    <recommendedName>
        <fullName evidence="11">DNA polymerase</fullName>
        <ecNumber evidence="11">2.7.7.7</ecNumber>
    </recommendedName>
</protein>
<dbReference type="GO" id="GO:0005634">
    <property type="term" value="C:nucleus"/>
    <property type="evidence" value="ECO:0007669"/>
    <property type="project" value="UniProtKB-SubCell"/>
</dbReference>
<keyword evidence="14" id="KW-1185">Reference proteome</keyword>
<evidence type="ECO:0000259" key="12">
    <source>
        <dbReference type="SMART" id="SM00483"/>
    </source>
</evidence>
<evidence type="ECO:0000256" key="5">
    <source>
        <dbReference type="ARBA" id="ARBA00022842"/>
    </source>
</evidence>
<dbReference type="GO" id="GO:0006303">
    <property type="term" value="P:double-strand break repair via nonhomologous end joining"/>
    <property type="evidence" value="ECO:0007669"/>
    <property type="project" value="TreeGrafter"/>
</dbReference>
<reference evidence="13" key="1">
    <citation type="submission" date="2021-06" db="EMBL/GenBank/DDBJ databases">
        <authorList>
            <person name="Kallberg Y."/>
            <person name="Tangrot J."/>
            <person name="Rosling A."/>
        </authorList>
    </citation>
    <scope>NUCLEOTIDE SEQUENCE</scope>
    <source>
        <strain evidence="13">87-6 pot B 2015</strain>
    </source>
</reference>
<evidence type="ECO:0000256" key="6">
    <source>
        <dbReference type="ARBA" id="ARBA00022932"/>
    </source>
</evidence>
<dbReference type="AlphaFoldDB" id="A0A9N8ZK61"/>
<dbReference type="InterPro" id="IPR022312">
    <property type="entry name" value="DNA_pol_X"/>
</dbReference>
<evidence type="ECO:0000313" key="14">
    <source>
        <dbReference type="Proteomes" id="UP000789375"/>
    </source>
</evidence>
<dbReference type="PRINTS" id="PR00870">
    <property type="entry name" value="DNAPOLXBETA"/>
</dbReference>
<comment type="catalytic activity">
    <reaction evidence="9 11">
        <text>DNA(n) + a 2'-deoxyribonucleoside 5'-triphosphate = DNA(n+1) + diphosphate</text>
        <dbReference type="Rhea" id="RHEA:22508"/>
        <dbReference type="Rhea" id="RHEA-COMP:17339"/>
        <dbReference type="Rhea" id="RHEA-COMP:17340"/>
        <dbReference type="ChEBI" id="CHEBI:33019"/>
        <dbReference type="ChEBI" id="CHEBI:61560"/>
        <dbReference type="ChEBI" id="CHEBI:173112"/>
        <dbReference type="EC" id="2.7.7.7"/>
    </reaction>
</comment>
<evidence type="ECO:0000256" key="3">
    <source>
        <dbReference type="ARBA" id="ARBA00022723"/>
    </source>
</evidence>
<comment type="function">
    <text evidence="11">DNA polymerase that functions in several pathways of DNA repair. Involved in base excision repair (BER) responsible for repair of lesions that give rise to abasic (AP) sites in DNA. Also contributes to DNA double-strand break repair by non-homologous end joining and homologous recombination. Has both template-dependent and template-independent (terminal transferase) DNA polymerase activities. Has also a 5'-deoxyribose-5-phosphate lyase (dRP lyase) activity.</text>
</comment>
<keyword evidence="6 11" id="KW-0239">DNA-directed DNA polymerase</keyword>
<gene>
    <name evidence="13" type="ORF">FMOSSE_LOCUS3925</name>
</gene>
<evidence type="ECO:0000256" key="10">
    <source>
        <dbReference type="PIRSR" id="PIRSR622312-50"/>
    </source>
</evidence>
<keyword evidence="3" id="KW-0479">Metal-binding</keyword>
<evidence type="ECO:0000313" key="13">
    <source>
        <dbReference type="EMBL" id="CAG8498778.1"/>
    </source>
</evidence>
<dbReference type="GO" id="GO:0003677">
    <property type="term" value="F:DNA binding"/>
    <property type="evidence" value="ECO:0007669"/>
    <property type="project" value="UniProtKB-UniRule"/>
</dbReference>